<dbReference type="SUPFAM" id="SSF53335">
    <property type="entry name" value="S-adenosyl-L-methionine-dependent methyltransferases"/>
    <property type="match status" value="1"/>
</dbReference>
<evidence type="ECO:0000313" key="6">
    <source>
        <dbReference type="Proteomes" id="UP000714275"/>
    </source>
</evidence>
<dbReference type="Gene3D" id="3.40.50.150">
    <property type="entry name" value="Vaccinia Virus protein VP39"/>
    <property type="match status" value="1"/>
</dbReference>
<dbReference type="InterPro" id="IPR029063">
    <property type="entry name" value="SAM-dependent_MTases_sf"/>
</dbReference>
<protein>
    <submittedName>
        <fullName evidence="5">S-adenosyl-L-methionine-dependent methyltransferase</fullName>
    </submittedName>
</protein>
<reference evidence="5" key="1">
    <citation type="journal article" date="2020" name="New Phytol.">
        <title>Comparative genomics reveals dynamic genome evolution in host specialist ectomycorrhizal fungi.</title>
        <authorList>
            <person name="Lofgren L.A."/>
            <person name="Nguyen N.H."/>
            <person name="Vilgalys R."/>
            <person name="Ruytinx J."/>
            <person name="Liao H.L."/>
            <person name="Branco S."/>
            <person name="Kuo A."/>
            <person name="LaButti K."/>
            <person name="Lipzen A."/>
            <person name="Andreopoulos W."/>
            <person name="Pangilinan J."/>
            <person name="Riley R."/>
            <person name="Hundley H."/>
            <person name="Na H."/>
            <person name="Barry K."/>
            <person name="Grigoriev I.V."/>
            <person name="Stajich J.E."/>
            <person name="Kennedy P.G."/>
        </authorList>
    </citation>
    <scope>NUCLEOTIDE SEQUENCE</scope>
    <source>
        <strain evidence="5">DOB743</strain>
    </source>
</reference>
<comment type="caution">
    <text evidence="5">The sequence shown here is derived from an EMBL/GenBank/DDBJ whole genome shotgun (WGS) entry which is preliminary data.</text>
</comment>
<proteinExistence type="predicted"/>
<evidence type="ECO:0000256" key="2">
    <source>
        <dbReference type="ARBA" id="ARBA00022603"/>
    </source>
</evidence>
<organism evidence="5 6">
    <name type="scientific">Suillus placidus</name>
    <dbReference type="NCBI Taxonomy" id="48579"/>
    <lineage>
        <taxon>Eukaryota</taxon>
        <taxon>Fungi</taxon>
        <taxon>Dikarya</taxon>
        <taxon>Basidiomycota</taxon>
        <taxon>Agaricomycotina</taxon>
        <taxon>Agaricomycetes</taxon>
        <taxon>Agaricomycetidae</taxon>
        <taxon>Boletales</taxon>
        <taxon>Suillineae</taxon>
        <taxon>Suillaceae</taxon>
        <taxon>Suillus</taxon>
    </lineage>
</organism>
<keyword evidence="2 5" id="KW-0489">Methyltransferase</keyword>
<dbReference type="AlphaFoldDB" id="A0A9P7A142"/>
<name>A0A9P7A142_9AGAM</name>
<keyword evidence="4" id="KW-0949">S-adenosyl-L-methionine</keyword>
<dbReference type="EMBL" id="JABBWD010000010">
    <property type="protein sequence ID" value="KAG1780103.1"/>
    <property type="molecule type" value="Genomic_DNA"/>
</dbReference>
<keyword evidence="6" id="KW-1185">Reference proteome</keyword>
<dbReference type="InterPro" id="IPR008854">
    <property type="entry name" value="TPMT"/>
</dbReference>
<evidence type="ECO:0000256" key="1">
    <source>
        <dbReference type="ARBA" id="ARBA00022553"/>
    </source>
</evidence>
<dbReference type="GO" id="GO:0032259">
    <property type="term" value="P:methylation"/>
    <property type="evidence" value="ECO:0007669"/>
    <property type="project" value="UniProtKB-KW"/>
</dbReference>
<dbReference type="GO" id="GO:0008757">
    <property type="term" value="F:S-adenosylmethionine-dependent methyltransferase activity"/>
    <property type="evidence" value="ECO:0007669"/>
    <property type="project" value="InterPro"/>
</dbReference>
<evidence type="ECO:0000256" key="3">
    <source>
        <dbReference type="ARBA" id="ARBA00022679"/>
    </source>
</evidence>
<dbReference type="Pfam" id="PF05724">
    <property type="entry name" value="TPMT"/>
    <property type="match status" value="1"/>
</dbReference>
<dbReference type="PANTHER" id="PTHR32183:SF6">
    <property type="entry name" value="CYSTEINE SULFINATE DESULFINASE_CYSTEINE DESULFURASE AND RELATED ENZYMES"/>
    <property type="match status" value="1"/>
</dbReference>
<accession>A0A9P7A142</accession>
<dbReference type="Proteomes" id="UP000714275">
    <property type="component" value="Unassembled WGS sequence"/>
</dbReference>
<dbReference type="PROSITE" id="PS51585">
    <property type="entry name" value="SAM_MT_TPMT"/>
    <property type="match status" value="1"/>
</dbReference>
<sequence length="214" mass="23947">MSTQTEVFTRFREIVASGGWDAAWSAKEQLTPWEGLDGREIQPPLRDVIESDRVEWPRQGQALVPGCGRGNDARFIAASLGLKVTGVDISPTAVEAAQQETPHENVSFRAGDFFAPTDEQFDLIYDYTFFVALPPSMRPEWGRQMAKLVKTGGFLITLVFPIDPQVDGGPPFFVRPSHYEEVLGSVWEKVIDEVPAASSTTHVDRERIIVWKRL</sequence>
<keyword evidence="1" id="KW-0597">Phosphoprotein</keyword>
<dbReference type="CDD" id="cd02440">
    <property type="entry name" value="AdoMet_MTases"/>
    <property type="match status" value="1"/>
</dbReference>
<dbReference type="OrthoDB" id="276151at2759"/>
<evidence type="ECO:0000256" key="4">
    <source>
        <dbReference type="ARBA" id="ARBA00022691"/>
    </source>
</evidence>
<dbReference type="PANTHER" id="PTHR32183">
    <property type="match status" value="1"/>
</dbReference>
<evidence type="ECO:0000313" key="5">
    <source>
        <dbReference type="EMBL" id="KAG1780103.1"/>
    </source>
</evidence>
<gene>
    <name evidence="5" type="ORF">EV702DRAFT_1024421</name>
</gene>
<keyword evidence="3" id="KW-0808">Transferase</keyword>